<organism evidence="2 3">
    <name type="scientific">Bacillus phage BPS10C</name>
    <dbReference type="NCBI Taxonomy" id="1277886"/>
    <lineage>
        <taxon>Viruses</taxon>
        <taxon>Duplodnaviria</taxon>
        <taxon>Heunggongvirae</taxon>
        <taxon>Uroviricota</taxon>
        <taxon>Caudoviricetes</taxon>
        <taxon>Herelleviridae</taxon>
        <taxon>Bastillevirinae</taxon>
        <taxon>Wphvirus</taxon>
        <taxon>Wphvirus BPS10C</taxon>
    </lineage>
</organism>
<protein>
    <submittedName>
        <fullName evidence="2">Uncharacterized protein</fullName>
    </submittedName>
</protein>
<dbReference type="EMBL" id="KC430106">
    <property type="protein sequence ID" value="AGI12024.1"/>
    <property type="molecule type" value="Genomic_DNA"/>
</dbReference>
<feature type="transmembrane region" description="Helical" evidence="1">
    <location>
        <begin position="12"/>
        <end position="29"/>
    </location>
</feature>
<gene>
    <name evidence="2" type="ORF">BPS10C_027</name>
</gene>
<name>W5QUM8_9CAUD</name>
<keyword evidence="1" id="KW-1133">Transmembrane helix</keyword>
<proteinExistence type="predicted"/>
<evidence type="ECO:0000313" key="2">
    <source>
        <dbReference type="EMBL" id="AGI12024.1"/>
    </source>
</evidence>
<keyword evidence="1" id="KW-0472">Membrane</keyword>
<keyword evidence="1" id="KW-0812">Transmembrane</keyword>
<evidence type="ECO:0000256" key="1">
    <source>
        <dbReference type="SAM" id="Phobius"/>
    </source>
</evidence>
<reference evidence="2 3" key="1">
    <citation type="journal article" date="2014" name="Arch. Virol.">
        <title>Characterization and genome analysis of the Bacillus cereus-infecting bacteriophages BPS10C and BPS13.</title>
        <authorList>
            <person name="Shin H."/>
            <person name="Lee J.H."/>
            <person name="Park J."/>
            <person name="Heu S."/>
            <person name="Ryu S."/>
        </authorList>
    </citation>
    <scope>NUCLEOTIDE SEQUENCE [LARGE SCALE GENOMIC DNA]</scope>
</reference>
<accession>W5QUM8</accession>
<dbReference type="RefSeq" id="YP_009002913.1">
    <property type="nucleotide sequence ID" value="NC_023501.1"/>
</dbReference>
<keyword evidence="3" id="KW-1185">Reference proteome</keyword>
<evidence type="ECO:0000313" key="3">
    <source>
        <dbReference type="Proteomes" id="UP000019162"/>
    </source>
</evidence>
<dbReference type="GeneID" id="18480064"/>
<dbReference type="OrthoDB" id="23902at10239"/>
<dbReference type="KEGG" id="vg:18480064"/>
<sequence length="69" mass="7879">MISYEYAIRSKLVIGLFISLYCGLSFAGIDYPVRLMLFGMAAYHAYLFWEVTPITNKGAEFKCLKITTK</sequence>
<dbReference type="Proteomes" id="UP000019162">
    <property type="component" value="Segment"/>
</dbReference>